<sequence length="139" mass="16067">RRIWSCRPLLTEEDYSENSYVIHATSKSSQSRKNQMSSMNLGKKPDLQVLLKLDIEANELVLVEISCLFPEPNKEIFRLEEAEDTSSEARLIYCELEKIPVLGIQITIPLQISTHQVFEEFLRSSLKLRAIVEEIVRMS</sequence>
<gene>
    <name evidence="1" type="ORF">RPERSI_LOCUS23768</name>
</gene>
<dbReference type="Proteomes" id="UP000789920">
    <property type="component" value="Unassembled WGS sequence"/>
</dbReference>
<feature type="non-terminal residue" evidence="1">
    <location>
        <position position="1"/>
    </location>
</feature>
<protein>
    <submittedName>
        <fullName evidence="1">16393_t:CDS:1</fullName>
    </submittedName>
</protein>
<evidence type="ECO:0000313" key="2">
    <source>
        <dbReference type="Proteomes" id="UP000789920"/>
    </source>
</evidence>
<organism evidence="1 2">
    <name type="scientific">Racocetra persica</name>
    <dbReference type="NCBI Taxonomy" id="160502"/>
    <lineage>
        <taxon>Eukaryota</taxon>
        <taxon>Fungi</taxon>
        <taxon>Fungi incertae sedis</taxon>
        <taxon>Mucoromycota</taxon>
        <taxon>Glomeromycotina</taxon>
        <taxon>Glomeromycetes</taxon>
        <taxon>Diversisporales</taxon>
        <taxon>Gigasporaceae</taxon>
        <taxon>Racocetra</taxon>
    </lineage>
</organism>
<proteinExistence type="predicted"/>
<reference evidence="1" key="1">
    <citation type="submission" date="2021-06" db="EMBL/GenBank/DDBJ databases">
        <authorList>
            <person name="Kallberg Y."/>
            <person name="Tangrot J."/>
            <person name="Rosling A."/>
        </authorList>
    </citation>
    <scope>NUCLEOTIDE SEQUENCE</scope>
    <source>
        <strain evidence="1">MA461A</strain>
    </source>
</reference>
<name>A0ACA9RWW7_9GLOM</name>
<accession>A0ACA9RWW7</accession>
<comment type="caution">
    <text evidence="1">The sequence shown here is derived from an EMBL/GenBank/DDBJ whole genome shotgun (WGS) entry which is preliminary data.</text>
</comment>
<feature type="non-terminal residue" evidence="1">
    <location>
        <position position="139"/>
    </location>
</feature>
<keyword evidence="2" id="KW-1185">Reference proteome</keyword>
<evidence type="ECO:0000313" key="1">
    <source>
        <dbReference type="EMBL" id="CAG8813441.1"/>
    </source>
</evidence>
<dbReference type="EMBL" id="CAJVQC010074942">
    <property type="protein sequence ID" value="CAG8813441.1"/>
    <property type="molecule type" value="Genomic_DNA"/>
</dbReference>